<reference evidence="1 2" key="1">
    <citation type="submission" date="2019-05" db="EMBL/GenBank/DDBJ databases">
        <authorList>
            <person name="Farhan Ul Haque M."/>
        </authorList>
    </citation>
    <scope>NUCLEOTIDE SEQUENCE [LARGE SCALE GENOMIC DNA]</scope>
    <source>
        <strain evidence="1">2</strain>
    </source>
</reference>
<dbReference type="Proteomes" id="UP000485880">
    <property type="component" value="Unassembled WGS sequence"/>
</dbReference>
<dbReference type="EMBL" id="CABFMQ020000142">
    <property type="protein sequence ID" value="VTZ52449.1"/>
    <property type="molecule type" value="Genomic_DNA"/>
</dbReference>
<dbReference type="RefSeq" id="WP_174514025.1">
    <property type="nucleotide sequence ID" value="NZ_CABFMQ020000142.1"/>
</dbReference>
<dbReference type="AlphaFoldDB" id="A0A8B6MD49"/>
<gene>
    <name evidence="1" type="ORF">MPC4_80120</name>
</gene>
<keyword evidence="2" id="KW-1185">Reference proteome</keyword>
<evidence type="ECO:0000313" key="1">
    <source>
        <dbReference type="EMBL" id="VTZ52449.1"/>
    </source>
</evidence>
<proteinExistence type="predicted"/>
<sequence>MVDEKGMGDFQMDLKLFGLSLAGAVAVNTGFAIAADLAPPPAQQPPFSLHGFADLSLKNDYITPRGLLVTNKGATLQSLNGLVLDIYNNPAGFISDVSLIGGTWLDINPGYQAPNTNSFNEIDYFGGVSVKFGQAWTFGAQYVQFDSPQSAFFVERNLEFQLQYDDSGWNSILPLNPYVKLFYTFKGQSSTVVTGQTATFDVEIGAVPKFDLTPHGLPVILSAPTWFTVGPSEFWGGASNFGVFSTGLLATVPLPGIPAIGTWSPHWALHGGVRYYYELNDRLLLAQTLVGTAAPGTHRSVVVPTIGISMDF</sequence>
<evidence type="ECO:0000313" key="2">
    <source>
        <dbReference type="Proteomes" id="UP000485880"/>
    </source>
</evidence>
<accession>A0A8B6MD49</accession>
<name>A0A8B6MD49_METTU</name>
<comment type="caution">
    <text evidence="1">The sequence shown here is derived from an EMBL/GenBank/DDBJ whole genome shotgun (WGS) entry which is preliminary data.</text>
</comment>
<organism evidence="1 2">
    <name type="scientific">Methylocella tundrae</name>
    <dbReference type="NCBI Taxonomy" id="227605"/>
    <lineage>
        <taxon>Bacteria</taxon>
        <taxon>Pseudomonadati</taxon>
        <taxon>Pseudomonadota</taxon>
        <taxon>Alphaproteobacteria</taxon>
        <taxon>Hyphomicrobiales</taxon>
        <taxon>Beijerinckiaceae</taxon>
        <taxon>Methylocella</taxon>
    </lineage>
</organism>
<protein>
    <submittedName>
        <fullName evidence="1">Uncharacterized protein</fullName>
    </submittedName>
</protein>